<reference evidence="2 3" key="1">
    <citation type="submission" date="2016-10" db="EMBL/GenBank/DDBJ databases">
        <authorList>
            <person name="de Groot N.N."/>
        </authorList>
    </citation>
    <scope>NUCLEOTIDE SEQUENCE [LARGE SCALE GENOMIC DNA]</scope>
    <source>
        <strain evidence="2 3">CGMCC 1.6133</strain>
    </source>
</reference>
<dbReference type="STRING" id="376427.SAMN04487954_12049"/>
<feature type="domain" description="DUF5801" evidence="1">
    <location>
        <begin position="357"/>
        <end position="505"/>
    </location>
</feature>
<organism evidence="2 3">
    <name type="scientific">Billgrantia gudaonensis</name>
    <dbReference type="NCBI Taxonomy" id="376427"/>
    <lineage>
        <taxon>Bacteria</taxon>
        <taxon>Pseudomonadati</taxon>
        <taxon>Pseudomonadota</taxon>
        <taxon>Gammaproteobacteria</taxon>
        <taxon>Oceanospirillales</taxon>
        <taxon>Halomonadaceae</taxon>
        <taxon>Billgrantia</taxon>
    </lineage>
</organism>
<feature type="domain" description="DUF5801" evidence="1">
    <location>
        <begin position="711"/>
        <end position="795"/>
    </location>
</feature>
<dbReference type="NCBIfam" id="NF033682">
    <property type="entry name" value="retention_LapA"/>
    <property type="match status" value="1"/>
</dbReference>
<evidence type="ECO:0000313" key="3">
    <source>
        <dbReference type="Proteomes" id="UP000198525"/>
    </source>
</evidence>
<feature type="non-terminal residue" evidence="2">
    <location>
        <position position="799"/>
    </location>
</feature>
<gene>
    <name evidence="2" type="ORF">SAMN04487954_12049</name>
</gene>
<evidence type="ECO:0000259" key="1">
    <source>
        <dbReference type="Pfam" id="PF19116"/>
    </source>
</evidence>
<sequence length="799" mass="80882">MSIATVVSITGQAWARDEDGNLRELSVGDTLQEGEVLVTSDNGRVQLDFGDGLDPTVVAGGEEVTITPDLDAEQEVDESEFAAMDDDIDALLAAVEEEDGDLLEALDATAAGAGGGGADGGGHDFVRLARISEDVDPLAFTFAGANAGGPDFEDDVAPADVVPPSASATGIELQDAETLSEDGSVATGVLDFSFGSSGAGSVSFAGMDGAELQVGRELLQFSWDGDSNTLSAFSPGRESLVFTVEVDPTSGEFTANQVGNLLHEEGLDEALAGLTFTVTSGDGSTAEGDFDVTILDDLPSITEFTTGNLEELTLTTLDAETDYPSGEIPQQEVVLEPGQDDFPSDGQPFPAIPVSMASQSLASFFDASIDYGADGPGTAEWSYGLSLTGSEGGAPVDSGLTAGGETIYLHEVEGPNGNMGIVGSTSTTPPDIDGELPSSDVVFALDIQGEGEEASITLGQFQAIDHPEGGEPGQTVSIPSDLIALTGTLTVTDADDDSVSSSQELDLGSLINFVDDEPTVDVWLGDGVESELATADAEVDSEGVSSDTAGFAAAFYPWIDPGADGEAGTSWSYALGLADGVSDGADSGLESDGNAVHLFDIDGQIVGSTAGSADGVTDGNTVFSLSVDGEGEVTLEQFAALDHGDSDSEDYSDDVLSLAEELVALTGTVTVTDGDGDTATDSASIDLGGLVSFSDDGPSISVESAASAAELATSDAALTDRDSVRLDSIFSVTDSDYGADGEGSTSWSYGLSLDVDAGTASGLTSGGESITLGTDGDAIVGSAADGEVFRLELGEDGDG</sequence>
<dbReference type="EMBL" id="FNES01000020">
    <property type="protein sequence ID" value="SDK60319.1"/>
    <property type="molecule type" value="Genomic_DNA"/>
</dbReference>
<evidence type="ECO:0000313" key="2">
    <source>
        <dbReference type="EMBL" id="SDK60319.1"/>
    </source>
</evidence>
<dbReference type="RefSeq" id="WP_143005136.1">
    <property type="nucleotide sequence ID" value="NZ_FNES01000020.1"/>
</dbReference>
<dbReference type="InterPro" id="IPR047777">
    <property type="entry name" value="LapA-like_RM"/>
</dbReference>
<accession>A0A1G9D8T7</accession>
<dbReference type="OrthoDB" id="5787335at2"/>
<name>A0A1G9D8T7_9GAMM</name>
<dbReference type="Pfam" id="PF19116">
    <property type="entry name" value="DUF5801"/>
    <property type="match status" value="3"/>
</dbReference>
<dbReference type="Proteomes" id="UP000198525">
    <property type="component" value="Unassembled WGS sequence"/>
</dbReference>
<proteinExistence type="predicted"/>
<dbReference type="AlphaFoldDB" id="A0A1G9D8T7"/>
<protein>
    <recommendedName>
        <fullName evidence="1">DUF5801 domain-containing protein</fullName>
    </recommendedName>
</protein>
<feature type="domain" description="DUF5801" evidence="1">
    <location>
        <begin position="541"/>
        <end position="685"/>
    </location>
</feature>
<keyword evidence="3" id="KW-1185">Reference proteome</keyword>
<dbReference type="InterPro" id="IPR043824">
    <property type="entry name" value="DUF5801"/>
</dbReference>